<dbReference type="Proteomes" id="UP000002675">
    <property type="component" value="Chromosome II"/>
</dbReference>
<evidence type="ECO:0000256" key="1">
    <source>
        <dbReference type="ARBA" id="ARBA00009477"/>
    </source>
</evidence>
<evidence type="ECO:0000256" key="2">
    <source>
        <dbReference type="SAM" id="Coils"/>
    </source>
</evidence>
<keyword evidence="3" id="KW-0812">Transmembrane</keyword>
<organism evidence="7 8">
    <name type="scientific">Vibrio vulnificus (strain YJ016)</name>
    <dbReference type="NCBI Taxonomy" id="196600"/>
    <lineage>
        <taxon>Bacteria</taxon>
        <taxon>Pseudomonadati</taxon>
        <taxon>Pseudomonadota</taxon>
        <taxon>Gammaproteobacteria</taxon>
        <taxon>Vibrionales</taxon>
        <taxon>Vibrionaceae</taxon>
        <taxon>Vibrio</taxon>
    </lineage>
</organism>
<sequence length="357" mass="38747">MGKSYTDHKIYHLDNIMSDTIANKSKSKSKLTKTLFLAACAIAFGAMYLSWQYSDSHPSTEDAYVRAKILSVAPQVQGQVVAVEAKDFQAVNKGDLLLKIDARPYLLAVKQAKAAYQLAVQQHDVADKQVTEAVAGLDAARSNLTEAQLEYKRIDSLVTRKLASAQDLDTAKNKLANAQASLEQARASVEKAIANRGEEGAEAAVVQQAAAQLAQAELNLSYTDITSPVDGIAGEINTHVGSVVAVGQTLFPVIIKDSYWVRANFKETDLTHIKPGMEAEVVIDMYPDRVWKATVEELSPASGTSFSLMPPENATGNWVKIKQRFPVRLALDVPKDAPQLRVGASTEVTVDLQSHPL</sequence>
<feature type="domain" description="Multidrug resistance protein MdtA-like barrel-sandwich hybrid" evidence="5">
    <location>
        <begin position="70"/>
        <end position="255"/>
    </location>
</feature>
<name>Q7MEJ0_VIBVY</name>
<dbReference type="InterPro" id="IPR058634">
    <property type="entry name" value="AaeA-lik-b-barrel"/>
</dbReference>
<feature type="domain" description="Multidrug resistance protein MdtA-like alpha-helical hairpin" evidence="4">
    <location>
        <begin position="131"/>
        <end position="193"/>
    </location>
</feature>
<dbReference type="eggNOG" id="COG1566">
    <property type="taxonomic scope" value="Bacteria"/>
</dbReference>
<feature type="domain" description="p-hydroxybenzoic acid efflux pump subunit AaeA-like beta-barrel" evidence="6">
    <location>
        <begin position="258"/>
        <end position="350"/>
    </location>
</feature>
<dbReference type="SUPFAM" id="SSF111369">
    <property type="entry name" value="HlyD-like secretion proteins"/>
    <property type="match status" value="3"/>
</dbReference>
<comment type="similarity">
    <text evidence="1">Belongs to the membrane fusion protein (MFP) (TC 8.A.1) family.</text>
</comment>
<protein>
    <submittedName>
        <fullName evidence="7">Multidrug resistance efflux pump</fullName>
    </submittedName>
</protein>
<feature type="transmembrane region" description="Helical" evidence="3">
    <location>
        <begin position="34"/>
        <end position="51"/>
    </location>
</feature>
<dbReference type="InterPro" id="IPR058625">
    <property type="entry name" value="MdtA-like_BSH"/>
</dbReference>
<keyword evidence="3" id="KW-0472">Membrane</keyword>
<dbReference type="Pfam" id="PF25917">
    <property type="entry name" value="BSH_RND"/>
    <property type="match status" value="1"/>
</dbReference>
<evidence type="ECO:0000259" key="6">
    <source>
        <dbReference type="Pfam" id="PF25963"/>
    </source>
</evidence>
<feature type="coiled-coil region" evidence="2">
    <location>
        <begin position="137"/>
        <end position="195"/>
    </location>
</feature>
<dbReference type="InterPro" id="IPR058624">
    <property type="entry name" value="MdtA-like_HH"/>
</dbReference>
<dbReference type="GO" id="GO:0055085">
    <property type="term" value="P:transmembrane transport"/>
    <property type="evidence" value="ECO:0007669"/>
    <property type="project" value="InterPro"/>
</dbReference>
<accession>Q7MEJ0</accession>
<evidence type="ECO:0000313" key="7">
    <source>
        <dbReference type="EMBL" id="BAC96706.1"/>
    </source>
</evidence>
<dbReference type="STRING" id="672.VV93_v1c36800"/>
<evidence type="ECO:0000259" key="5">
    <source>
        <dbReference type="Pfam" id="PF25917"/>
    </source>
</evidence>
<evidence type="ECO:0000259" key="4">
    <source>
        <dbReference type="Pfam" id="PF25876"/>
    </source>
</evidence>
<dbReference type="Gene3D" id="1.10.287.470">
    <property type="entry name" value="Helix hairpin bin"/>
    <property type="match status" value="1"/>
</dbReference>
<dbReference type="AlphaFoldDB" id="Q7MEJ0"/>
<dbReference type="EMBL" id="BA000038">
    <property type="protein sequence ID" value="BAC96706.1"/>
    <property type="molecule type" value="Genomic_DNA"/>
</dbReference>
<evidence type="ECO:0000256" key="3">
    <source>
        <dbReference type="SAM" id="Phobius"/>
    </source>
</evidence>
<dbReference type="Gene3D" id="2.40.30.170">
    <property type="match status" value="1"/>
</dbReference>
<reference evidence="7 8" key="1">
    <citation type="journal article" date="2003" name="Genome Res.">
        <title>Comparative genome analysis of Vibrio vulnificus, a marine pathogen.</title>
        <authorList>
            <person name="Chen C.Y."/>
            <person name="Wu K.M."/>
            <person name="Chang Y.C."/>
            <person name="Chang C.H."/>
            <person name="Tsai H.C."/>
            <person name="Liao T.L."/>
            <person name="Liu Y.M."/>
            <person name="Chen H.J."/>
            <person name="Shen A.B."/>
            <person name="Li J.C."/>
            <person name="Su T.L."/>
            <person name="Shao C.P."/>
            <person name="Lee C.T."/>
            <person name="Hor L.I."/>
            <person name="Tsai S.F."/>
        </authorList>
    </citation>
    <scope>NUCLEOTIDE SEQUENCE [LARGE SCALE GENOMIC DNA]</scope>
    <source>
        <strain evidence="7 8">YJ016</strain>
    </source>
</reference>
<dbReference type="PANTHER" id="PTHR30386:SF24">
    <property type="entry name" value="MULTIDRUG RESISTANCE EFFLUX PUMP"/>
    <property type="match status" value="1"/>
</dbReference>
<dbReference type="InterPro" id="IPR050739">
    <property type="entry name" value="MFP"/>
</dbReference>
<dbReference type="Pfam" id="PF25876">
    <property type="entry name" value="HH_MFP_RND"/>
    <property type="match status" value="1"/>
</dbReference>
<gene>
    <name evidence="7" type="ordered locus">VVA0680</name>
</gene>
<keyword evidence="3" id="KW-1133">Transmembrane helix</keyword>
<keyword evidence="2" id="KW-0175">Coiled coil</keyword>
<dbReference type="Pfam" id="PF25963">
    <property type="entry name" value="Beta-barrel_AAEA"/>
    <property type="match status" value="1"/>
</dbReference>
<dbReference type="HOGENOM" id="CLU_018816_15_0_6"/>
<dbReference type="PANTHER" id="PTHR30386">
    <property type="entry name" value="MEMBRANE FUSION SUBUNIT OF EMRAB-TOLC MULTIDRUG EFFLUX PUMP"/>
    <property type="match status" value="1"/>
</dbReference>
<evidence type="ECO:0000313" key="8">
    <source>
        <dbReference type="Proteomes" id="UP000002675"/>
    </source>
</evidence>
<dbReference type="KEGG" id="vvy:VVA0680"/>
<proteinExistence type="inferred from homology"/>